<dbReference type="PANTHER" id="PTHR24023:SF1095">
    <property type="entry name" value="EGF-LIKE DOMAIN-CONTAINING PROTEIN"/>
    <property type="match status" value="1"/>
</dbReference>
<evidence type="ECO:0000313" key="4">
    <source>
        <dbReference type="Proteomes" id="UP001595886"/>
    </source>
</evidence>
<feature type="region of interest" description="Disordered" evidence="1">
    <location>
        <begin position="124"/>
        <end position="330"/>
    </location>
</feature>
<evidence type="ECO:0008006" key="5">
    <source>
        <dbReference type="Google" id="ProtNLM"/>
    </source>
</evidence>
<dbReference type="EMBL" id="JBHSHD010000006">
    <property type="protein sequence ID" value="MFC4820024.1"/>
    <property type="molecule type" value="Genomic_DNA"/>
</dbReference>
<feature type="signal peptide" evidence="2">
    <location>
        <begin position="1"/>
        <end position="24"/>
    </location>
</feature>
<dbReference type="PANTHER" id="PTHR24023">
    <property type="entry name" value="COLLAGEN ALPHA"/>
    <property type="match status" value="1"/>
</dbReference>
<feature type="compositionally biased region" description="Low complexity" evidence="1">
    <location>
        <begin position="140"/>
        <end position="165"/>
    </location>
</feature>
<proteinExistence type="predicted"/>
<protein>
    <recommendedName>
        <fullName evidence="5">Collagen-like protein</fullName>
    </recommendedName>
</protein>
<feature type="compositionally biased region" description="Low complexity" evidence="1">
    <location>
        <begin position="263"/>
        <end position="308"/>
    </location>
</feature>
<name>A0ABV9QWU8_9GAMM</name>
<dbReference type="InterPro" id="IPR050149">
    <property type="entry name" value="Collagen_superfamily"/>
</dbReference>
<dbReference type="Pfam" id="PF01391">
    <property type="entry name" value="Collagen"/>
    <property type="match status" value="2"/>
</dbReference>
<dbReference type="Proteomes" id="UP001595886">
    <property type="component" value="Unassembled WGS sequence"/>
</dbReference>
<reference evidence="4" key="1">
    <citation type="journal article" date="2019" name="Int. J. Syst. Evol. Microbiol.">
        <title>The Global Catalogue of Microorganisms (GCM) 10K type strain sequencing project: providing services to taxonomists for standard genome sequencing and annotation.</title>
        <authorList>
            <consortium name="The Broad Institute Genomics Platform"/>
            <consortium name="The Broad Institute Genome Sequencing Center for Infectious Disease"/>
            <person name="Wu L."/>
            <person name="Ma J."/>
        </authorList>
    </citation>
    <scope>NUCLEOTIDE SEQUENCE [LARGE SCALE GENOMIC DNA]</scope>
    <source>
        <strain evidence="4">CCUG 30340</strain>
    </source>
</reference>
<evidence type="ECO:0000256" key="1">
    <source>
        <dbReference type="SAM" id="MobiDB-lite"/>
    </source>
</evidence>
<dbReference type="InterPro" id="IPR008160">
    <property type="entry name" value="Collagen"/>
</dbReference>
<gene>
    <name evidence="3" type="ORF">ACFO6Q_06805</name>
</gene>
<evidence type="ECO:0000256" key="2">
    <source>
        <dbReference type="SAM" id="SignalP"/>
    </source>
</evidence>
<accession>A0ABV9QWU8</accession>
<feature type="chain" id="PRO_5045259633" description="Collagen-like protein" evidence="2">
    <location>
        <begin position="25"/>
        <end position="428"/>
    </location>
</feature>
<keyword evidence="4" id="KW-1185">Reference proteome</keyword>
<sequence length="428" mass="41146">MARNRLTKWVAAACLACGMTLSYAEPQLAAFTYQGQLKQAGALVNGERDLVFRLYGQAEGGQALGAPVVADDYPVSDGLFMVDLSFPQAFTGEQLWLEIEVGGVLLTPRQPVMAAPVAQYALNGNPGPAGAQGETGPTGPQGEAGPVGPQGPAGEAGAAGPTGPKGDIGAAGPAGPQGETGAIGPVGPQGVAGPAGAPGPIGPAGPKGDVGPVGPQGVMGPKGEAGAAGPAGPQGAAGPAGAQGQVGPAGPKGDTGLAGTQGPAGPKGDTGPAGAKGDAGAMGPAGPQGAVGPAGAQGLAGAQGEAGPMGPVGPQGEIGPAGPQGPGSIFSIADSSYKDVGLYMVSKTEPAGNSCGSSMNCTYSAQCNAGDLALGGGIFASILGNAFDTTIRASYPGTDPSKWFFTIHNASFASATVRHYVSCIRFSN</sequence>
<feature type="compositionally biased region" description="Low complexity" evidence="1">
    <location>
        <begin position="182"/>
        <end position="195"/>
    </location>
</feature>
<evidence type="ECO:0000313" key="3">
    <source>
        <dbReference type="EMBL" id="MFC4820024.1"/>
    </source>
</evidence>
<keyword evidence="2" id="KW-0732">Signal</keyword>
<comment type="caution">
    <text evidence="3">The sequence shown here is derived from an EMBL/GenBank/DDBJ whole genome shotgun (WGS) entry which is preliminary data.</text>
</comment>
<feature type="compositionally biased region" description="Low complexity" evidence="1">
    <location>
        <begin position="204"/>
        <end position="252"/>
    </location>
</feature>
<organism evidence="3 4">
    <name type="scientific">Dokdonella ginsengisoli</name>
    <dbReference type="NCBI Taxonomy" id="363846"/>
    <lineage>
        <taxon>Bacteria</taxon>
        <taxon>Pseudomonadati</taxon>
        <taxon>Pseudomonadota</taxon>
        <taxon>Gammaproteobacteria</taxon>
        <taxon>Lysobacterales</taxon>
        <taxon>Rhodanobacteraceae</taxon>
        <taxon>Dokdonella</taxon>
    </lineage>
</organism>